<dbReference type="Pfam" id="PF01055">
    <property type="entry name" value="Glyco_hydro_31_2nd"/>
    <property type="match status" value="1"/>
</dbReference>
<reference evidence="3" key="2">
    <citation type="journal article" date="2014" name="ISME J.">
        <title>Microbial stratification in low pH oxic and suboxic macroscopic growths along an acid mine drainage.</title>
        <authorList>
            <person name="Mendez-Garcia C."/>
            <person name="Mesa V."/>
            <person name="Sprenger R.R."/>
            <person name="Richter M."/>
            <person name="Diez M.S."/>
            <person name="Solano J."/>
            <person name="Bargiela R."/>
            <person name="Golyshina O.V."/>
            <person name="Manteca A."/>
            <person name="Ramos J.L."/>
            <person name="Gallego J.R."/>
            <person name="Llorente I."/>
            <person name="Martins Dos Santos V.A."/>
            <person name="Jensen O.N."/>
            <person name="Pelaez A.I."/>
            <person name="Sanchez J."/>
            <person name="Ferrer M."/>
        </authorList>
    </citation>
    <scope>NUCLEOTIDE SEQUENCE</scope>
</reference>
<dbReference type="Gene3D" id="3.20.20.80">
    <property type="entry name" value="Glycosidases"/>
    <property type="match status" value="1"/>
</dbReference>
<evidence type="ECO:0000313" key="3">
    <source>
        <dbReference type="EMBL" id="EQD31080.1"/>
    </source>
</evidence>
<dbReference type="GO" id="GO:0005975">
    <property type="term" value="P:carbohydrate metabolic process"/>
    <property type="evidence" value="ECO:0007669"/>
    <property type="project" value="InterPro"/>
</dbReference>
<dbReference type="InterPro" id="IPR000322">
    <property type="entry name" value="Glyco_hydro_31_TIM"/>
</dbReference>
<dbReference type="EMBL" id="AUZX01014819">
    <property type="protein sequence ID" value="EQD31080.1"/>
    <property type="molecule type" value="Genomic_DNA"/>
</dbReference>
<organism evidence="3">
    <name type="scientific">mine drainage metagenome</name>
    <dbReference type="NCBI Taxonomy" id="410659"/>
    <lineage>
        <taxon>unclassified sequences</taxon>
        <taxon>metagenomes</taxon>
        <taxon>ecological metagenomes</taxon>
    </lineage>
</organism>
<dbReference type="PANTHER" id="PTHR22762">
    <property type="entry name" value="ALPHA-GLUCOSIDASE"/>
    <property type="match status" value="1"/>
</dbReference>
<dbReference type="AlphaFoldDB" id="T0ZMU2"/>
<name>T0ZMU2_9ZZZZ</name>
<comment type="caution">
    <text evidence="3">The sequence shown here is derived from an EMBL/GenBank/DDBJ whole genome shotgun (WGS) entry which is preliminary data.</text>
</comment>
<reference evidence="3" key="1">
    <citation type="submission" date="2013-08" db="EMBL/GenBank/DDBJ databases">
        <authorList>
            <person name="Mendez C."/>
            <person name="Richter M."/>
            <person name="Ferrer M."/>
            <person name="Sanchez J."/>
        </authorList>
    </citation>
    <scope>NUCLEOTIDE SEQUENCE</scope>
</reference>
<keyword evidence="3" id="KW-0378">Hydrolase</keyword>
<accession>T0ZMU2</accession>
<dbReference type="SUPFAM" id="SSF51445">
    <property type="entry name" value="(Trans)glycosidases"/>
    <property type="match status" value="1"/>
</dbReference>
<sequence length="62" mass="6757">MGQSVLGVMSMNMFGVPFVGSDICGFGGSTNGELCARWHWVGAFQPFSRNHNGYGEIPQEPY</sequence>
<dbReference type="PANTHER" id="PTHR22762:SF133">
    <property type="entry name" value="P-TYPE DOMAIN-CONTAINING PROTEIN"/>
    <property type="match status" value="1"/>
</dbReference>
<keyword evidence="3" id="KW-0326">Glycosidase</keyword>
<feature type="domain" description="Glycoside hydrolase family 31 TIM barrel" evidence="2">
    <location>
        <begin position="2"/>
        <end position="62"/>
    </location>
</feature>
<dbReference type="EC" id="3.2.1.-" evidence="3"/>
<evidence type="ECO:0000259" key="2">
    <source>
        <dbReference type="Pfam" id="PF01055"/>
    </source>
</evidence>
<proteinExistence type="inferred from homology"/>
<evidence type="ECO:0000256" key="1">
    <source>
        <dbReference type="ARBA" id="ARBA00007806"/>
    </source>
</evidence>
<dbReference type="InterPro" id="IPR017853">
    <property type="entry name" value="GH"/>
</dbReference>
<comment type="similarity">
    <text evidence="1">Belongs to the glycosyl hydrolase 31 family.</text>
</comment>
<protein>
    <submittedName>
        <fullName evidence="3">Glycoside hydrolase, family 31</fullName>
        <ecNumber evidence="3">3.2.1.-</ecNumber>
    </submittedName>
</protein>
<dbReference type="GO" id="GO:0004553">
    <property type="term" value="F:hydrolase activity, hydrolyzing O-glycosyl compounds"/>
    <property type="evidence" value="ECO:0007669"/>
    <property type="project" value="InterPro"/>
</dbReference>
<gene>
    <name evidence="3" type="ORF">B1A_20093</name>
</gene>
<feature type="non-terminal residue" evidence="3">
    <location>
        <position position="62"/>
    </location>
</feature>